<evidence type="ECO:0000313" key="1">
    <source>
        <dbReference type="EMBL" id="DAD84901.1"/>
    </source>
</evidence>
<dbReference type="EMBL" id="BK014968">
    <property type="protein sequence ID" value="DAD84901.1"/>
    <property type="molecule type" value="Genomic_DNA"/>
</dbReference>
<reference evidence="1" key="1">
    <citation type="journal article" date="2021" name="Proc. Natl. Acad. Sci. U.S.A.">
        <title>A Catalog of Tens of Thousands of Viruses from Human Metagenomes Reveals Hidden Associations with Chronic Diseases.</title>
        <authorList>
            <person name="Tisza M.J."/>
            <person name="Buck C.B."/>
        </authorList>
    </citation>
    <scope>NUCLEOTIDE SEQUENCE</scope>
    <source>
        <strain evidence="1">CtfrL10</strain>
    </source>
</reference>
<organism evidence="1">
    <name type="scientific">Myoviridae sp. ctfrL10</name>
    <dbReference type="NCBI Taxonomy" id="2826678"/>
    <lineage>
        <taxon>Viruses</taxon>
        <taxon>Duplodnaviria</taxon>
        <taxon>Heunggongvirae</taxon>
        <taxon>Uroviricota</taxon>
        <taxon>Caudoviricetes</taxon>
    </lineage>
</organism>
<proteinExistence type="predicted"/>
<protein>
    <submittedName>
        <fullName evidence="1">Uncharacterized protein</fullName>
    </submittedName>
</protein>
<accession>A0A8S5MRB9</accession>
<name>A0A8S5MRB9_9CAUD</name>
<sequence>MEKKELKRIGELTPEALEALKANTPGRIYLVEVTDEEAIHCLYIRRPDFDTLKAVSKVGKTDELESSRVFLSNCRVAGSEVVLQDGVLLVAAASAVGELLTSAKASLKNV</sequence>